<dbReference type="SMART" id="SM00304">
    <property type="entry name" value="HAMP"/>
    <property type="match status" value="1"/>
</dbReference>
<feature type="transmembrane region" description="Helical" evidence="9">
    <location>
        <begin position="310"/>
        <end position="330"/>
    </location>
</feature>
<comment type="subcellular location">
    <subcellularLocation>
        <location evidence="1">Cell membrane</location>
        <topology evidence="1">Multi-pass membrane protein</topology>
    </subcellularLocation>
</comment>
<dbReference type="Proteomes" id="UP001059401">
    <property type="component" value="Chromosome"/>
</dbReference>
<evidence type="ECO:0000256" key="5">
    <source>
        <dbReference type="ARBA" id="ARBA00022989"/>
    </source>
</evidence>
<keyword evidence="13" id="KW-1185">Reference proteome</keyword>
<evidence type="ECO:0000256" key="1">
    <source>
        <dbReference type="ARBA" id="ARBA00004651"/>
    </source>
</evidence>
<keyword evidence="5 9" id="KW-1133">Transmembrane helix</keyword>
<dbReference type="InterPro" id="IPR029151">
    <property type="entry name" value="Sensor-like_sf"/>
</dbReference>
<evidence type="ECO:0000256" key="6">
    <source>
        <dbReference type="ARBA" id="ARBA00023136"/>
    </source>
</evidence>
<evidence type="ECO:0000256" key="9">
    <source>
        <dbReference type="SAM" id="Phobius"/>
    </source>
</evidence>
<evidence type="ECO:0000256" key="3">
    <source>
        <dbReference type="ARBA" id="ARBA00022500"/>
    </source>
</evidence>
<dbReference type="PROSITE" id="PS50111">
    <property type="entry name" value="CHEMOTAXIS_TRANSDUC_2"/>
    <property type="match status" value="1"/>
</dbReference>
<evidence type="ECO:0000259" key="11">
    <source>
        <dbReference type="PROSITE" id="PS50885"/>
    </source>
</evidence>
<evidence type="ECO:0000313" key="12">
    <source>
        <dbReference type="EMBL" id="UTY29666.1"/>
    </source>
</evidence>
<protein>
    <submittedName>
        <fullName evidence="12">Methyl-accepting chemotaxis protein</fullName>
    </submittedName>
</protein>
<dbReference type="RefSeq" id="WP_255805287.1">
    <property type="nucleotide sequence ID" value="NZ_CP038802.1"/>
</dbReference>
<dbReference type="PANTHER" id="PTHR43531">
    <property type="entry name" value="PROTEIN ICFG"/>
    <property type="match status" value="1"/>
</dbReference>
<accession>A0ABY5HW75</accession>
<dbReference type="SUPFAM" id="SSF103190">
    <property type="entry name" value="Sensory domain-like"/>
    <property type="match status" value="1"/>
</dbReference>
<dbReference type="PROSITE" id="PS50885">
    <property type="entry name" value="HAMP"/>
    <property type="match status" value="1"/>
</dbReference>
<keyword evidence="6 9" id="KW-0472">Membrane</keyword>
<dbReference type="InterPro" id="IPR004089">
    <property type="entry name" value="MCPsignal_dom"/>
</dbReference>
<evidence type="ECO:0000256" key="7">
    <source>
        <dbReference type="ARBA" id="ARBA00029447"/>
    </source>
</evidence>
<dbReference type="EMBL" id="CP038802">
    <property type="protein sequence ID" value="UTY29666.1"/>
    <property type="molecule type" value="Genomic_DNA"/>
</dbReference>
<dbReference type="Gene3D" id="6.10.340.10">
    <property type="match status" value="1"/>
</dbReference>
<proteinExistence type="inferred from homology"/>
<dbReference type="SMART" id="SM00283">
    <property type="entry name" value="MA"/>
    <property type="match status" value="1"/>
</dbReference>
<feature type="domain" description="HAMP" evidence="11">
    <location>
        <begin position="331"/>
        <end position="385"/>
    </location>
</feature>
<name>A0ABY5HW75_9SPIR</name>
<reference evidence="12" key="1">
    <citation type="submission" date="2019-04" db="EMBL/GenBank/DDBJ databases">
        <title>Whole genome sequencing of oral phylogroup 2 treponemes.</title>
        <authorList>
            <person name="Chan Y."/>
            <person name="Zeng H.H."/>
            <person name="Yu X.L."/>
            <person name="Leung W.K."/>
            <person name="Watt R.M."/>
        </authorList>
    </citation>
    <scope>NUCLEOTIDE SEQUENCE</scope>
    <source>
        <strain evidence="12">OMZ 847</strain>
    </source>
</reference>
<sequence length="718" mass="78100">MTKNDGIFSEKNNEKHQIAKTTKKRFSLRKKIVLIFGLLITIALVIAAMLTVGIARKAILEKVEAHLTDKATDIAEVIDGRVTSVVQFVEGLARMPFLRDNSMTLTEKAELLVKEAERNKKIDYFGVCDMQGNRYDANGMSTSVRDREWFKAAAQGKNFITEPAISHITNNMQILFAVPIYDDNNSIIGILNAAVPAKLLSEEIDDIVVGQTGECYILGLKGTVIAHKNFDMVTKQRNMIEESKNNKNLASLAEFLQNALDTDDSELSYYDYDDISNIASYATIKITGWTVIIKAPVREFTKAVDDLRTYIRILGVIVLSITLAVIYITVRYMLQPIQKTVTALRDIAQGEGDLTVRLPVTGNDEITDLSECFNQTIEKIGAAIKNVGKNSVSMEAIGEELASNMTQTASAINEISANIEGVKSQTLTQAASVTETAATIEQIVRTIKQLNNSIENQAASVAQSSASIEEMVANITSITQTLEKTYDVVKNLASATENGKETIIASNSVTQKIAEESGSLMEASSVIQHIASQTNLLAMNAAIEAAHAGEAGKGFAVVADEIRKLAEDSATQGKTITSTLKTLSSEIESLSVSSKTVEDKFSTIFNLSEQVKSMSDRLTEAMRKQENGSKEVLGAIKNINTVTVEVKAGSEEMLKGGEGVAEEMLKLDNLTRMITDSMNEMAAGAVQINNAVQEVNSITQKNKTSIENLAAEVGKFKV</sequence>
<dbReference type="InterPro" id="IPR033479">
    <property type="entry name" value="dCache_1"/>
</dbReference>
<dbReference type="Gene3D" id="1.10.287.950">
    <property type="entry name" value="Methyl-accepting chemotaxis protein"/>
    <property type="match status" value="1"/>
</dbReference>
<dbReference type="CDD" id="cd18773">
    <property type="entry name" value="PDC1_HK_sensor"/>
    <property type="match status" value="1"/>
</dbReference>
<keyword evidence="8" id="KW-0807">Transducer</keyword>
<organism evidence="12 13">
    <name type="scientific">Treponema putidum</name>
    <dbReference type="NCBI Taxonomy" id="221027"/>
    <lineage>
        <taxon>Bacteria</taxon>
        <taxon>Pseudomonadati</taxon>
        <taxon>Spirochaetota</taxon>
        <taxon>Spirochaetia</taxon>
        <taxon>Spirochaetales</taxon>
        <taxon>Treponemataceae</taxon>
        <taxon>Treponema</taxon>
    </lineage>
</organism>
<dbReference type="PANTHER" id="PTHR43531:SF11">
    <property type="entry name" value="METHYL-ACCEPTING CHEMOTAXIS PROTEIN 3"/>
    <property type="match status" value="1"/>
</dbReference>
<evidence type="ECO:0000256" key="8">
    <source>
        <dbReference type="PROSITE-ProRule" id="PRU00284"/>
    </source>
</evidence>
<gene>
    <name evidence="12" type="ORF">E4N76_12340</name>
</gene>
<dbReference type="Pfam" id="PF02743">
    <property type="entry name" value="dCache_1"/>
    <property type="match status" value="1"/>
</dbReference>
<feature type="domain" description="Methyl-accepting transducer" evidence="10">
    <location>
        <begin position="432"/>
        <end position="661"/>
    </location>
</feature>
<dbReference type="CDD" id="cd06225">
    <property type="entry name" value="HAMP"/>
    <property type="match status" value="1"/>
</dbReference>
<dbReference type="Pfam" id="PF00672">
    <property type="entry name" value="HAMP"/>
    <property type="match status" value="1"/>
</dbReference>
<evidence type="ECO:0000256" key="2">
    <source>
        <dbReference type="ARBA" id="ARBA00022475"/>
    </source>
</evidence>
<dbReference type="InterPro" id="IPR051310">
    <property type="entry name" value="MCP_chemotaxis"/>
</dbReference>
<evidence type="ECO:0000259" key="10">
    <source>
        <dbReference type="PROSITE" id="PS50111"/>
    </source>
</evidence>
<keyword evidence="4 9" id="KW-0812">Transmembrane</keyword>
<dbReference type="InterPro" id="IPR003660">
    <property type="entry name" value="HAMP_dom"/>
</dbReference>
<dbReference type="CDD" id="cd12912">
    <property type="entry name" value="PDC2_MCP_like"/>
    <property type="match status" value="1"/>
</dbReference>
<evidence type="ECO:0000313" key="13">
    <source>
        <dbReference type="Proteomes" id="UP001059401"/>
    </source>
</evidence>
<keyword evidence="2" id="KW-1003">Cell membrane</keyword>
<dbReference type="Gene3D" id="3.30.450.20">
    <property type="entry name" value="PAS domain"/>
    <property type="match status" value="1"/>
</dbReference>
<feature type="transmembrane region" description="Helical" evidence="9">
    <location>
        <begin position="32"/>
        <end position="55"/>
    </location>
</feature>
<evidence type="ECO:0000256" key="4">
    <source>
        <dbReference type="ARBA" id="ARBA00022692"/>
    </source>
</evidence>
<dbReference type="Pfam" id="PF00015">
    <property type="entry name" value="MCPsignal"/>
    <property type="match status" value="1"/>
</dbReference>
<keyword evidence="3" id="KW-0145">Chemotaxis</keyword>
<dbReference type="SUPFAM" id="SSF58104">
    <property type="entry name" value="Methyl-accepting chemotaxis protein (MCP) signaling domain"/>
    <property type="match status" value="2"/>
</dbReference>
<comment type="similarity">
    <text evidence="7">Belongs to the methyl-accepting chemotaxis (MCP) protein family.</text>
</comment>